<evidence type="ECO:0000313" key="4">
    <source>
        <dbReference type="Proteomes" id="UP000184291"/>
    </source>
</evidence>
<dbReference type="EMBL" id="FQTT01000013">
    <property type="protein sequence ID" value="SHE26325.1"/>
    <property type="molecule type" value="Genomic_DNA"/>
</dbReference>
<accession>A0A1M4S279</accession>
<sequence length="244" mass="26114">MTPSHPITIGRTDIQPPSPTTRPRRRRLSAGLLALLLTSTPLVACSSESDDNPLNIPTYDPEAAASAEASESAAAAEASASAAASAEAAGVVTAESLSTDRYVVTSIPEDLDEQQTEVLKAFINYDQVTWNIWFTRTGVENAEPLMTTEAYQRLKNGFEELGDGHTDGTVRVSVKVVTAVDYVGAQVAICGDQSDLVAYDADGNDISNPETLQGRYETVITMTYEDGTWKESDETTLTVNECVA</sequence>
<reference evidence="4" key="1">
    <citation type="submission" date="2016-09" db="EMBL/GenBank/DDBJ databases">
        <authorList>
            <person name="Strepis N."/>
        </authorList>
    </citation>
    <scope>NUCLEOTIDE SEQUENCE [LARGE SCALE GENOMIC DNA]</scope>
</reference>
<evidence type="ECO:0008006" key="5">
    <source>
        <dbReference type="Google" id="ProtNLM"/>
    </source>
</evidence>
<dbReference type="AlphaFoldDB" id="A0A1M4S279"/>
<evidence type="ECO:0000256" key="2">
    <source>
        <dbReference type="SAM" id="SignalP"/>
    </source>
</evidence>
<protein>
    <recommendedName>
        <fullName evidence="5">Lipoprotein</fullName>
    </recommendedName>
</protein>
<evidence type="ECO:0000313" key="3">
    <source>
        <dbReference type="EMBL" id="SHE26325.1"/>
    </source>
</evidence>
<name>A0A1M4S279_9ACTO</name>
<proteinExistence type="predicted"/>
<feature type="signal peptide" evidence="2">
    <location>
        <begin position="1"/>
        <end position="44"/>
    </location>
</feature>
<evidence type="ECO:0000256" key="1">
    <source>
        <dbReference type="SAM" id="MobiDB-lite"/>
    </source>
</evidence>
<organism evidence="3 4">
    <name type="scientific">Actinomyces glycerinitolerans</name>
    <dbReference type="NCBI Taxonomy" id="1892869"/>
    <lineage>
        <taxon>Bacteria</taxon>
        <taxon>Bacillati</taxon>
        <taxon>Actinomycetota</taxon>
        <taxon>Actinomycetes</taxon>
        <taxon>Actinomycetales</taxon>
        <taxon>Actinomycetaceae</taxon>
        <taxon>Actinomyces</taxon>
    </lineage>
</organism>
<dbReference type="STRING" id="1892869.ACGLYG10_2575"/>
<feature type="region of interest" description="Disordered" evidence="1">
    <location>
        <begin position="1"/>
        <end position="24"/>
    </location>
</feature>
<keyword evidence="4" id="KW-1185">Reference proteome</keyword>
<keyword evidence="2" id="KW-0732">Signal</keyword>
<feature type="chain" id="PRO_5039544899" description="Lipoprotein" evidence="2">
    <location>
        <begin position="45"/>
        <end position="244"/>
    </location>
</feature>
<dbReference type="Proteomes" id="UP000184291">
    <property type="component" value="Unassembled WGS sequence"/>
</dbReference>
<gene>
    <name evidence="3" type="ORF">ACGLYG10_2575</name>
</gene>